<dbReference type="EMBL" id="JFHU01000230">
    <property type="protein sequence ID" value="EXX85373.1"/>
    <property type="molecule type" value="Genomic_DNA"/>
</dbReference>
<comment type="similarity">
    <text evidence="2">Belongs to the glycosyltransferase 2 family.</text>
</comment>
<gene>
    <name evidence="7" type="ORF">BG53_08780</name>
</gene>
<name>A0A9W5RYX4_9BACL</name>
<keyword evidence="4 7" id="KW-0808">Transferase</keyword>
<evidence type="ECO:0000256" key="3">
    <source>
        <dbReference type="ARBA" id="ARBA00022676"/>
    </source>
</evidence>
<dbReference type="SUPFAM" id="SSF53448">
    <property type="entry name" value="Nucleotide-diphospho-sugar transferases"/>
    <property type="match status" value="1"/>
</dbReference>
<dbReference type="OrthoDB" id="8936324at2"/>
<keyword evidence="3" id="KW-0328">Glycosyltransferase</keyword>
<evidence type="ECO:0000259" key="6">
    <source>
        <dbReference type="Pfam" id="PF00535"/>
    </source>
</evidence>
<dbReference type="CDD" id="cd04186">
    <property type="entry name" value="GT_2_like_c"/>
    <property type="match status" value="1"/>
</dbReference>
<keyword evidence="8" id="KW-1185">Reference proteome</keyword>
<feature type="region of interest" description="Disordered" evidence="5">
    <location>
        <begin position="1"/>
        <end position="24"/>
    </location>
</feature>
<comment type="caution">
    <text evidence="7">The sequence shown here is derived from an EMBL/GenBank/DDBJ whole genome shotgun (WGS) entry which is preliminary data.</text>
</comment>
<sequence length="418" mass="47176">MRKLAGGARRTKRRTPPRNRRPEIRGRFADGHAAGYRDGLQTGMAAYGTVYEGTSIVIPTCNHVEYLKNCIDSIIDNTDLPYEIIVVDNGSTDATAAYLKSLRGRVRYRLLETNLGFAAAVNHGLMMAKGRTIVLLNNDVLVTEHWLENMMRCLYSDERIGMVGPVTNYISGEQLMKTNYSSTREMYAFARRHNLPDPAKWRETNRLTGFCLLFRRELWERTGYWDEGFQNGNFEDDDYCVRVRMQGYSLMIAGDAFIHHFGSVTIKAFGKSYRQINERNGQYYMDKWGDPHGMVHRARANGLPHLYAQKDFYPRFIAVKGIGDTVFWLDGGERRPIHGDSGGLPVVQLTQIDIGRWPIGPVIAAEEAEAAWHADRAAVDMQGGVLAALPEGALYYLESGVRRFVATMEAASAWKLTA</sequence>
<feature type="domain" description="Glycosyltransferase 2-like" evidence="6">
    <location>
        <begin position="55"/>
        <end position="219"/>
    </location>
</feature>
<protein>
    <submittedName>
        <fullName evidence="7">Glycosyl transferase family 2</fullName>
    </submittedName>
</protein>
<evidence type="ECO:0000313" key="7">
    <source>
        <dbReference type="EMBL" id="EXX85373.1"/>
    </source>
</evidence>
<dbReference type="Proteomes" id="UP000053750">
    <property type="component" value="Unassembled WGS sequence"/>
</dbReference>
<reference evidence="7 8" key="1">
    <citation type="submission" date="2014-02" db="EMBL/GenBank/DDBJ databases">
        <title>Genome sequence of Paenibacillus darwinianus reveals adaptive mechanisms for survival in Antarctic soils.</title>
        <authorList>
            <person name="Dsouza M."/>
            <person name="Taylor M.W."/>
            <person name="Turner S.J."/>
            <person name="Aislabie J."/>
        </authorList>
    </citation>
    <scope>NUCLEOTIDE SEQUENCE [LARGE SCALE GENOMIC DNA]</scope>
    <source>
        <strain evidence="7 8">CE1</strain>
    </source>
</reference>
<evidence type="ECO:0000313" key="8">
    <source>
        <dbReference type="Proteomes" id="UP000053750"/>
    </source>
</evidence>
<organism evidence="7 8">
    <name type="scientific">Paenibacillus darwinianus</name>
    <dbReference type="NCBI Taxonomy" id="1380763"/>
    <lineage>
        <taxon>Bacteria</taxon>
        <taxon>Bacillati</taxon>
        <taxon>Bacillota</taxon>
        <taxon>Bacilli</taxon>
        <taxon>Bacillales</taxon>
        <taxon>Paenibacillaceae</taxon>
        <taxon>Paenibacillus</taxon>
    </lineage>
</organism>
<accession>A0A9W5RYX4</accession>
<dbReference type="AlphaFoldDB" id="A0A9W5RYX4"/>
<evidence type="ECO:0000256" key="2">
    <source>
        <dbReference type="ARBA" id="ARBA00006739"/>
    </source>
</evidence>
<evidence type="ECO:0000256" key="1">
    <source>
        <dbReference type="ARBA" id="ARBA00004776"/>
    </source>
</evidence>
<comment type="pathway">
    <text evidence="1">Cell wall biogenesis; cell wall polysaccharide biosynthesis.</text>
</comment>
<dbReference type="InterPro" id="IPR001173">
    <property type="entry name" value="Glyco_trans_2-like"/>
</dbReference>
<dbReference type="InterPro" id="IPR029044">
    <property type="entry name" value="Nucleotide-diphossugar_trans"/>
</dbReference>
<dbReference type="GO" id="GO:0016757">
    <property type="term" value="F:glycosyltransferase activity"/>
    <property type="evidence" value="ECO:0007669"/>
    <property type="project" value="UniProtKB-KW"/>
</dbReference>
<proteinExistence type="inferred from homology"/>
<dbReference type="PANTHER" id="PTHR43179">
    <property type="entry name" value="RHAMNOSYLTRANSFERASE WBBL"/>
    <property type="match status" value="1"/>
</dbReference>
<feature type="compositionally biased region" description="Basic residues" evidence="5">
    <location>
        <begin position="1"/>
        <end position="19"/>
    </location>
</feature>
<dbReference type="PANTHER" id="PTHR43179:SF12">
    <property type="entry name" value="GALACTOFURANOSYLTRANSFERASE GLFT2"/>
    <property type="match status" value="1"/>
</dbReference>
<dbReference type="Gene3D" id="3.90.550.10">
    <property type="entry name" value="Spore Coat Polysaccharide Biosynthesis Protein SpsA, Chain A"/>
    <property type="match status" value="1"/>
</dbReference>
<feature type="non-terminal residue" evidence="7">
    <location>
        <position position="418"/>
    </location>
</feature>
<dbReference type="Pfam" id="PF00535">
    <property type="entry name" value="Glycos_transf_2"/>
    <property type="match status" value="1"/>
</dbReference>
<evidence type="ECO:0000256" key="5">
    <source>
        <dbReference type="SAM" id="MobiDB-lite"/>
    </source>
</evidence>
<evidence type="ECO:0000256" key="4">
    <source>
        <dbReference type="ARBA" id="ARBA00022679"/>
    </source>
</evidence>
<dbReference type="RefSeq" id="WP_051588034.1">
    <property type="nucleotide sequence ID" value="NZ_KK082298.1"/>
</dbReference>